<feature type="region of interest" description="Disordered" evidence="6">
    <location>
        <begin position="327"/>
        <end position="348"/>
    </location>
</feature>
<dbReference type="Pfam" id="PF03810">
    <property type="entry name" value="IBN_N"/>
    <property type="match status" value="1"/>
</dbReference>
<dbReference type="GO" id="GO:0005737">
    <property type="term" value="C:cytoplasm"/>
    <property type="evidence" value="ECO:0007669"/>
    <property type="project" value="UniProtKB-SubCell"/>
</dbReference>
<evidence type="ECO:0000256" key="4">
    <source>
        <dbReference type="ARBA" id="ARBA00022737"/>
    </source>
</evidence>
<dbReference type="InterPro" id="IPR001494">
    <property type="entry name" value="Importin-beta_N"/>
</dbReference>
<evidence type="ECO:0000313" key="9">
    <source>
        <dbReference type="EMBL" id="CEP10171.1"/>
    </source>
</evidence>
<dbReference type="EMBL" id="LN723286">
    <property type="protein sequence ID" value="CEP10171.1"/>
    <property type="molecule type" value="Genomic_DNA"/>
</dbReference>
<dbReference type="OrthoDB" id="951172at2759"/>
<accession>A0A0B7MVR6</accession>
<keyword evidence="3" id="KW-0963">Cytoplasm</keyword>
<keyword evidence="10" id="KW-1185">Reference proteome</keyword>
<keyword evidence="2" id="KW-0813">Transport</keyword>
<evidence type="ECO:0000259" key="8">
    <source>
        <dbReference type="Pfam" id="PF25574"/>
    </source>
</evidence>
<dbReference type="STRING" id="35722.A0A0B7MVR6"/>
<organism evidence="9 10">
    <name type="scientific">Parasitella parasitica</name>
    <dbReference type="NCBI Taxonomy" id="35722"/>
    <lineage>
        <taxon>Eukaryota</taxon>
        <taxon>Fungi</taxon>
        <taxon>Fungi incertae sedis</taxon>
        <taxon>Mucoromycota</taxon>
        <taxon>Mucoromycotina</taxon>
        <taxon>Mucoromycetes</taxon>
        <taxon>Mucorales</taxon>
        <taxon>Mucorineae</taxon>
        <taxon>Mucoraceae</taxon>
        <taxon>Parasitella</taxon>
    </lineage>
</organism>
<dbReference type="Gene3D" id="1.25.10.10">
    <property type="entry name" value="Leucine-rich Repeat Variant"/>
    <property type="match status" value="3"/>
</dbReference>
<dbReference type="Pfam" id="PF25574">
    <property type="entry name" value="TPR_IMB1"/>
    <property type="match status" value="1"/>
</dbReference>
<dbReference type="InterPro" id="IPR016024">
    <property type="entry name" value="ARM-type_fold"/>
</dbReference>
<evidence type="ECO:0000313" key="10">
    <source>
        <dbReference type="Proteomes" id="UP000054107"/>
    </source>
</evidence>
<comment type="subcellular location">
    <subcellularLocation>
        <location evidence="1">Cytoplasm</location>
    </subcellularLocation>
</comment>
<feature type="domain" description="Importin subunit beta-1/Transportin-1-like TPR repeats" evidence="8">
    <location>
        <begin position="449"/>
        <end position="654"/>
    </location>
</feature>
<gene>
    <name evidence="9" type="primary">PARPA_03807.1 scaffold 9785</name>
</gene>
<dbReference type="GO" id="GO:0031267">
    <property type="term" value="F:small GTPase binding"/>
    <property type="evidence" value="ECO:0007669"/>
    <property type="project" value="InterPro"/>
</dbReference>
<reference evidence="9 10" key="1">
    <citation type="submission" date="2014-09" db="EMBL/GenBank/DDBJ databases">
        <authorList>
            <person name="Ellenberger Sabrina"/>
        </authorList>
    </citation>
    <scope>NUCLEOTIDE SEQUENCE [LARGE SCALE GENOMIC DNA]</scope>
    <source>
        <strain evidence="9 10">CBS 412.66</strain>
    </source>
</reference>
<dbReference type="SUPFAM" id="SSF48371">
    <property type="entry name" value="ARM repeat"/>
    <property type="match status" value="1"/>
</dbReference>
<dbReference type="InterPro" id="IPR040122">
    <property type="entry name" value="Importin_beta"/>
</dbReference>
<evidence type="ECO:0000256" key="2">
    <source>
        <dbReference type="ARBA" id="ARBA00022448"/>
    </source>
</evidence>
<dbReference type="InterPro" id="IPR058584">
    <property type="entry name" value="IMB1_TNPO1-like_TPR"/>
</dbReference>
<keyword evidence="4" id="KW-0677">Repeat</keyword>
<proteinExistence type="predicted"/>
<dbReference type="AlphaFoldDB" id="A0A0B7MVR6"/>
<evidence type="ECO:0000256" key="1">
    <source>
        <dbReference type="ARBA" id="ARBA00004496"/>
    </source>
</evidence>
<evidence type="ECO:0000256" key="5">
    <source>
        <dbReference type="ARBA" id="ARBA00022927"/>
    </source>
</evidence>
<evidence type="ECO:0000256" key="3">
    <source>
        <dbReference type="ARBA" id="ARBA00022490"/>
    </source>
</evidence>
<evidence type="ECO:0000259" key="7">
    <source>
        <dbReference type="Pfam" id="PF03810"/>
    </source>
</evidence>
<dbReference type="GO" id="GO:0006606">
    <property type="term" value="P:protein import into nucleus"/>
    <property type="evidence" value="ECO:0007669"/>
    <property type="project" value="InterPro"/>
</dbReference>
<dbReference type="PANTHER" id="PTHR10527">
    <property type="entry name" value="IMPORTIN BETA"/>
    <property type="match status" value="1"/>
</dbReference>
<name>A0A0B7MVR6_9FUNG</name>
<dbReference type="InterPro" id="IPR011989">
    <property type="entry name" value="ARM-like"/>
</dbReference>
<feature type="compositionally biased region" description="Acidic residues" evidence="6">
    <location>
        <begin position="336"/>
        <end position="348"/>
    </location>
</feature>
<evidence type="ECO:0000256" key="6">
    <source>
        <dbReference type="SAM" id="MobiDB-lite"/>
    </source>
</evidence>
<keyword evidence="5" id="KW-0653">Protein transport</keyword>
<protein>
    <submittedName>
        <fullName evidence="9">Uncharacterized protein</fullName>
    </submittedName>
</protein>
<sequence>MNWQPEQHELKGLLILLQDAIHPDNRGQLLVQERLASFNAIPEYNSYLIHILALMPDQENYTRTIAGLTLKNNLLNNFNSTPLFVLNHVKSVCIQFLENPDPDATIRRTIGSIITAIVMALDTIQMMCEDDTLDISEAVDSNTGKPVLDYVIPRLIPFNNQSNVRLRVTSIKAISHFIQLRSASVLNNMDSYLQSLFINASSDETIEVRQEVCRSFVMLLDNFTEHLLPYIDQLIEYMLVCNQSENTKVALEACEFWHQFARLESIHNYLLPFLPRVVPVILKSMIYTDEDLLMIGRDDDDDPSLQDLQPRFTSRHKSGYNRYKQQYNCNSNSSSSDDENDQEEDDEDFEDEEFFSEWTLRKFSATSLDALTSTFKSQMTNILLPLLNHALFSDDWRVVESGILALGAAAEVSRFSGWIVQQWSGSEESRTQLYEPVLRELLRRVLDRSCRVQEAACSAFSTFGEHASKLELVPYLPVILNHLTRALRLYSNRNIRLLYDTIGTLAESVGSSLNEPNFIAVLMPPLISRWNSLADTDSNLFPLLACLTDIATSLGIGFLPFTEPVFTRCVMLISTTLQRTFQNESYDGFDDLDDDFIVIPLDLLSGIVQGLGDKVEPFVRKSTILPLLAVCAHYDSRYEVLSPTYALIGDIAKACFMTLRPYLENMMPELIRQLHNDDPAFKSARNNAIWAVGEVSIRWSREHMEKYIDPVLRALVPLIHPQSQTVDLQENAVNTLGRLGIHNAELVAHVLPQFHRAWLYRARGMRENDEKDSAFQGFCKMVCLFPQALNEGAIRTLFDIIGQWQSPSEPLECLFKEITTGYRALLTLDQWNQVAMGLSLIKDEPER</sequence>
<dbReference type="Proteomes" id="UP000054107">
    <property type="component" value="Unassembled WGS sequence"/>
</dbReference>
<feature type="domain" description="Importin N-terminal" evidence="7">
    <location>
        <begin position="32"/>
        <end position="97"/>
    </location>
</feature>